<dbReference type="Gene3D" id="1.25.40.10">
    <property type="entry name" value="Tetratricopeptide repeat domain"/>
    <property type="match status" value="1"/>
</dbReference>
<dbReference type="InterPro" id="IPR019734">
    <property type="entry name" value="TPR_rpt"/>
</dbReference>
<feature type="repeat" description="TPR" evidence="1">
    <location>
        <begin position="215"/>
        <end position="248"/>
    </location>
</feature>
<dbReference type="Pfam" id="PF20308">
    <property type="entry name" value="TPR-S"/>
    <property type="match status" value="1"/>
</dbReference>
<sequence length="656" mass="73454">MKPHVFVAMPFGVKPGHDGSPIDFNRIYDDYLVPALAAAGLDVFRADEELRAGDIRTDMFQELLIADLVVADLTLDNPNVWYELGVRHALRARGVILVQGPRPTQPFDIYTDRKLHYRLKDGMPDPATLAEDREALTSMAVATLQAWQGRKLSPVYNLLPNLREPDWKTLLLAERNEFSVAYEEWASRMEVARQKTRAGDILVLAEETPTRALRIEARRAAGEALLKLRHYDFALEQFEAVLALDAEHKPARERKAVCLGRLGRFEEAREWVRRLTEEYPRDSEVWALSGRVEKDSWMSRWRREGASAAELHEAAAFEDAALADAIEPYRKAFIIDPSHHYSGINALTLQMLRRHLGGADEPVLIDNLVGGVLWAALTAQERSHKDYWARASYAELCLLVNPLDTVRREYGATAAAANGDWFALDSSRQTLCLLRDLEFRPPETAAALGIIDREVARSTPPFQPRRVFLFSGHMIDAPDRASPRFPPDKEAIAAQGIAAALDALGAGPGDLALAQGASGGDLLFLEACKARGVRLQLMLPFTEPEFIERSVSPAADGASWCKRYYTLRAGLPDAPRIMPVELGPLPKTGRTERMNAYERCNRWLLNTALAWGIDRVHFVCLWNGASGDGTGGTAHMYEEVKRRTGRVSWIDTRMLW</sequence>
<gene>
    <name evidence="2" type="ORF">CGK74_04790</name>
</gene>
<protein>
    <submittedName>
        <fullName evidence="2">Uncharacterized protein</fullName>
    </submittedName>
</protein>
<evidence type="ECO:0000313" key="3">
    <source>
        <dbReference type="Proteomes" id="UP000215181"/>
    </source>
</evidence>
<dbReference type="RefSeq" id="WP_094267325.1">
    <property type="nucleotide sequence ID" value="NZ_NOIH01000003.1"/>
</dbReference>
<dbReference type="PROSITE" id="PS50005">
    <property type="entry name" value="TPR"/>
    <property type="match status" value="1"/>
</dbReference>
<reference evidence="2 3" key="1">
    <citation type="submission" date="2017-07" db="EMBL/GenBank/DDBJ databases">
        <title>Thauera sp. KNDSS-Mac4 genome sequence and assembly.</title>
        <authorList>
            <person name="Mayilraj S."/>
        </authorList>
    </citation>
    <scope>NUCLEOTIDE SEQUENCE [LARGE SCALE GENOMIC DNA]</scope>
    <source>
        <strain evidence="2 3">KNDSS-Mac4</strain>
    </source>
</reference>
<organism evidence="2 3">
    <name type="scientific">Thauera propionica</name>
    <dbReference type="NCBI Taxonomy" id="2019431"/>
    <lineage>
        <taxon>Bacteria</taxon>
        <taxon>Pseudomonadati</taxon>
        <taxon>Pseudomonadota</taxon>
        <taxon>Betaproteobacteria</taxon>
        <taxon>Rhodocyclales</taxon>
        <taxon>Zoogloeaceae</taxon>
        <taxon>Thauera</taxon>
    </lineage>
</organism>
<comment type="caution">
    <text evidence="2">The sequence shown here is derived from an EMBL/GenBank/DDBJ whole genome shotgun (WGS) entry which is preliminary data.</text>
</comment>
<evidence type="ECO:0000313" key="2">
    <source>
        <dbReference type="EMBL" id="OYD55503.1"/>
    </source>
</evidence>
<dbReference type="InterPro" id="IPR046880">
    <property type="entry name" value="TPR-S"/>
</dbReference>
<dbReference type="OrthoDB" id="5180013at2"/>
<proteinExistence type="predicted"/>
<name>A0A235F352_9RHOO</name>
<dbReference type="Proteomes" id="UP000215181">
    <property type="component" value="Unassembled WGS sequence"/>
</dbReference>
<dbReference type="InterPro" id="IPR011990">
    <property type="entry name" value="TPR-like_helical_dom_sf"/>
</dbReference>
<dbReference type="AlphaFoldDB" id="A0A235F352"/>
<keyword evidence="3" id="KW-1185">Reference proteome</keyword>
<keyword evidence="1" id="KW-0802">TPR repeat</keyword>
<evidence type="ECO:0000256" key="1">
    <source>
        <dbReference type="PROSITE-ProRule" id="PRU00339"/>
    </source>
</evidence>
<dbReference type="SUPFAM" id="SSF48452">
    <property type="entry name" value="TPR-like"/>
    <property type="match status" value="1"/>
</dbReference>
<dbReference type="EMBL" id="NOIH01000003">
    <property type="protein sequence ID" value="OYD55503.1"/>
    <property type="molecule type" value="Genomic_DNA"/>
</dbReference>
<accession>A0A235F352</accession>